<keyword evidence="9" id="KW-1185">Reference proteome</keyword>
<dbReference type="GO" id="GO:1990825">
    <property type="term" value="F:sequence-specific mRNA binding"/>
    <property type="evidence" value="ECO:0007669"/>
    <property type="project" value="TreeGrafter"/>
</dbReference>
<dbReference type="PANTHER" id="PTHR16135">
    <property type="entry name" value="REPRESSOR OF YIELD OF DENV PROTEIN"/>
    <property type="match status" value="1"/>
</dbReference>
<proteinExistence type="inferred from homology"/>
<keyword evidence="4" id="KW-0963">Cytoplasm</keyword>
<comment type="subcellular location">
    <subcellularLocation>
        <location evidence="2">Cytoplasm</location>
        <location evidence="2">Cytoplasmic ribonucleoprotein granule</location>
    </subcellularLocation>
    <subcellularLocation>
        <location evidence="1">Nucleus</location>
    </subcellularLocation>
</comment>
<evidence type="ECO:0000256" key="6">
    <source>
        <dbReference type="ARBA" id="ARBA00023242"/>
    </source>
</evidence>
<feature type="compositionally biased region" description="Basic residues" evidence="7">
    <location>
        <begin position="312"/>
        <end position="323"/>
    </location>
</feature>
<keyword evidence="5" id="KW-0694">RNA-binding</keyword>
<dbReference type="GO" id="GO:0005634">
    <property type="term" value="C:nucleus"/>
    <property type="evidence" value="ECO:0007669"/>
    <property type="project" value="UniProtKB-SubCell"/>
</dbReference>
<dbReference type="InterPro" id="IPR026795">
    <property type="entry name" value="SHFL"/>
</dbReference>
<evidence type="ECO:0000313" key="8">
    <source>
        <dbReference type="EMBL" id="GMH67715.1"/>
    </source>
</evidence>
<dbReference type="OrthoDB" id="198943at2759"/>
<evidence type="ECO:0000256" key="1">
    <source>
        <dbReference type="ARBA" id="ARBA00004123"/>
    </source>
</evidence>
<gene>
    <name evidence="8" type="ORF">TrRE_jg6906</name>
</gene>
<dbReference type="AlphaFoldDB" id="A0A9W7E7A3"/>
<evidence type="ECO:0000256" key="2">
    <source>
        <dbReference type="ARBA" id="ARBA00004331"/>
    </source>
</evidence>
<dbReference type="GO" id="GO:0045087">
    <property type="term" value="P:innate immune response"/>
    <property type="evidence" value="ECO:0007669"/>
    <property type="project" value="TreeGrafter"/>
</dbReference>
<feature type="region of interest" description="Disordered" evidence="7">
    <location>
        <begin position="312"/>
        <end position="389"/>
    </location>
</feature>
<dbReference type="PANTHER" id="PTHR16135:SF2">
    <property type="entry name" value="SHIFTLESS ANTIVIRAL INHIBITOR OF RIBOSOMAL FRAMESHIFTING PROTEIN"/>
    <property type="match status" value="1"/>
</dbReference>
<feature type="compositionally biased region" description="Polar residues" evidence="7">
    <location>
        <begin position="342"/>
        <end position="353"/>
    </location>
</feature>
<name>A0A9W7E7A3_9STRA</name>
<dbReference type="Proteomes" id="UP001165082">
    <property type="component" value="Unassembled WGS sequence"/>
</dbReference>
<dbReference type="GO" id="GO:0036464">
    <property type="term" value="C:cytoplasmic ribonucleoprotein granule"/>
    <property type="evidence" value="ECO:0007669"/>
    <property type="project" value="UniProtKB-SubCell"/>
</dbReference>
<dbReference type="GO" id="GO:0043022">
    <property type="term" value="F:ribosome binding"/>
    <property type="evidence" value="ECO:0007669"/>
    <property type="project" value="TreeGrafter"/>
</dbReference>
<dbReference type="Pfam" id="PF15135">
    <property type="entry name" value="UPF0515"/>
    <property type="match status" value="1"/>
</dbReference>
<evidence type="ECO:0000256" key="4">
    <source>
        <dbReference type="ARBA" id="ARBA00022490"/>
    </source>
</evidence>
<dbReference type="GO" id="GO:0075523">
    <property type="term" value="P:viral translational frameshifting"/>
    <property type="evidence" value="ECO:0007669"/>
    <property type="project" value="TreeGrafter"/>
</dbReference>
<reference evidence="8" key="1">
    <citation type="submission" date="2022-07" db="EMBL/GenBank/DDBJ databases">
        <title>Genome analysis of Parmales, a sister group of diatoms, reveals the evolutionary specialization of diatoms from phago-mixotrophs to photoautotrophs.</title>
        <authorList>
            <person name="Ban H."/>
            <person name="Sato S."/>
            <person name="Yoshikawa S."/>
            <person name="Kazumasa Y."/>
            <person name="Nakamura Y."/>
            <person name="Ichinomiya M."/>
            <person name="Saitoh K."/>
            <person name="Sato N."/>
            <person name="Blanc-Mathieu R."/>
            <person name="Endo H."/>
            <person name="Kuwata A."/>
            <person name="Ogata H."/>
        </authorList>
    </citation>
    <scope>NUCLEOTIDE SEQUENCE</scope>
</reference>
<accession>A0A9W7E7A3</accession>
<comment type="similarity">
    <text evidence="3">Belongs to the SHFL family.</text>
</comment>
<evidence type="ECO:0000256" key="5">
    <source>
        <dbReference type="ARBA" id="ARBA00022884"/>
    </source>
</evidence>
<comment type="caution">
    <text evidence="8">The sequence shown here is derived from an EMBL/GenBank/DDBJ whole genome shotgun (WGS) entry which is preliminary data.</text>
</comment>
<sequence>MVNLPRPDEIVGLATHGGWVQRRTPASSTIFLSKKEDLINIFYTTGGVMTQIDHPKSGVQQLWRNNVYQTLDDLREILENPRIHTGCGYRRVNDKMLACCACGDRKSVGEFTNTQARNRFGSQKCKACVDAIRDPLDMGALTDEISKLVEPTTTEVTEAFSKIKIDDVDGKKKTKKKKKKKDEPQILTEANLDVHNEEAEETLINSGDLQRRQFCCGTCVPPNIFFKKVPRYKPVVKCPECKKTNRNVPRLQPVPRNKERGYAHFKCGLCNSTWGSSRGGRSLGNYCRTPNCANQINDVPIYPMTIMPFKKNHKSTSRHKQAKRSAAFQKTLPPMESEERPNNNSYEPYSASSRVGKDAEGGYEDQRHNPYNHSEDSYDFAEDESSTNTASTVVGEVTNYEHRCTGCASGICRNRKVPLSKLHDSTGSTNSSSGRSGATWSVISFEDSKYQDRDEAFVPTTSNTNAFGVLCDGEDED</sequence>
<evidence type="ECO:0000313" key="9">
    <source>
        <dbReference type="Proteomes" id="UP001165082"/>
    </source>
</evidence>
<protein>
    <submittedName>
        <fullName evidence="8">Uncharacterized protein</fullName>
    </submittedName>
</protein>
<evidence type="ECO:0000256" key="7">
    <source>
        <dbReference type="SAM" id="MobiDB-lite"/>
    </source>
</evidence>
<keyword evidence="6" id="KW-0539">Nucleus</keyword>
<feature type="compositionally biased region" description="Basic and acidic residues" evidence="7">
    <location>
        <begin position="355"/>
        <end position="376"/>
    </location>
</feature>
<organism evidence="8 9">
    <name type="scientific">Triparma retinervis</name>
    <dbReference type="NCBI Taxonomy" id="2557542"/>
    <lineage>
        <taxon>Eukaryota</taxon>
        <taxon>Sar</taxon>
        <taxon>Stramenopiles</taxon>
        <taxon>Ochrophyta</taxon>
        <taxon>Bolidophyceae</taxon>
        <taxon>Parmales</taxon>
        <taxon>Triparmaceae</taxon>
        <taxon>Triparma</taxon>
    </lineage>
</organism>
<evidence type="ECO:0000256" key="3">
    <source>
        <dbReference type="ARBA" id="ARBA00005469"/>
    </source>
</evidence>
<dbReference type="EMBL" id="BRXZ01002678">
    <property type="protein sequence ID" value="GMH67715.1"/>
    <property type="molecule type" value="Genomic_DNA"/>
</dbReference>